<dbReference type="NCBIfam" id="TIGR04183">
    <property type="entry name" value="Por_Secre_tail"/>
    <property type="match status" value="1"/>
</dbReference>
<evidence type="ECO:0000313" key="4">
    <source>
        <dbReference type="Proteomes" id="UP000238430"/>
    </source>
</evidence>
<evidence type="ECO:0000256" key="1">
    <source>
        <dbReference type="ARBA" id="ARBA00022729"/>
    </source>
</evidence>
<reference evidence="3 4" key="1">
    <citation type="submission" date="2018-03" db="EMBL/GenBank/DDBJ databases">
        <title>Mesoflavibacter sp. HG37 and Mesoflavibacter sp. HG96 sp.nov., two marine bacteria isolated from seawater of Western Pacific Ocean.</title>
        <authorList>
            <person name="Cheng H."/>
            <person name="Wu Y.-H."/>
            <person name="Guo L.-L."/>
            <person name="Xu X.-W."/>
        </authorList>
    </citation>
    <scope>NUCLEOTIDE SEQUENCE [LARGE SCALE GENOMIC DNA]</scope>
    <source>
        <strain evidence="3 4">KCTC 42117</strain>
    </source>
</reference>
<sequence length="595" mass="66645">MRNINLIILIFISHLSISQVSVINSESIYVTNEVFYIEDNLELKNINSLMYLRNNAQLIQGPGTTGNSGIGQLSVYQEGTSNNYSYNYWCSPVGNVSVNTTDNNTFIPNQNIYDALDNLNSNLAGYSTNNYNGTSNPLNIEDYWLWKYNPGMNYNDWIYVGQNGTVETGYGFTMKGVIGATVSSGQLYDFRGKPNEGEITVAVEANKETLIGNPYPSALDAVALIHNVNNASLLDTGTLYYWEQDQNVTSHNLANYKGGYASYTIDASGSIETFVPATFNTYDTSGNLNSVGNVSNSGKIAKRYIPIGQGFIIKGLTNGSIIISDSFRTFYKESDIQSEFFRTNSIVESASTNNTSSIINYTPDGLSIVPSDCKRFRLNIDFNNTYTRQLVQNLKNSFTPGEDYGVESKINTILPSDIFWPQGINQLVTQANAFNLDLILPLELTLDNDELIRFRLIDVQNFDSTQPIYIHDILNDTYTDLRTTNFEINLVSGSYPDRFEITFQESSLSIDEFTADSINVYHNNSSSELILYNPKNKLIVSIELFDILGKKIFQDSINSNTENYSKNTDYLSKGVYLVRVNLSSNKTINKKIIIK</sequence>
<dbReference type="AlphaFoldDB" id="A0A2T1NNP9"/>
<dbReference type="InterPro" id="IPR026444">
    <property type="entry name" value="Secre_tail"/>
</dbReference>
<dbReference type="Pfam" id="PF18962">
    <property type="entry name" value="Por_Secre_tail"/>
    <property type="match status" value="1"/>
</dbReference>
<dbReference type="OrthoDB" id="2582440at2"/>
<evidence type="ECO:0000313" key="3">
    <source>
        <dbReference type="EMBL" id="PSG94511.1"/>
    </source>
</evidence>
<dbReference type="Proteomes" id="UP000238430">
    <property type="component" value="Unassembled WGS sequence"/>
</dbReference>
<organism evidence="3 4">
    <name type="scientific">Mesoflavibacter zeaxanthinifaciens subsp. sabulilitoris</name>
    <dbReference type="NCBI Taxonomy" id="1520893"/>
    <lineage>
        <taxon>Bacteria</taxon>
        <taxon>Pseudomonadati</taxon>
        <taxon>Bacteroidota</taxon>
        <taxon>Flavobacteriia</taxon>
        <taxon>Flavobacteriales</taxon>
        <taxon>Flavobacteriaceae</taxon>
        <taxon>Mesoflavibacter</taxon>
    </lineage>
</organism>
<gene>
    <name evidence="3" type="ORF">C7H61_00830</name>
</gene>
<keyword evidence="1" id="KW-0732">Signal</keyword>
<dbReference type="EMBL" id="PXOT01000010">
    <property type="protein sequence ID" value="PSG94511.1"/>
    <property type="molecule type" value="Genomic_DNA"/>
</dbReference>
<accession>A0A2T1NNP9</accession>
<keyword evidence="4" id="KW-1185">Reference proteome</keyword>
<dbReference type="RefSeq" id="WP_106676305.1">
    <property type="nucleotide sequence ID" value="NZ_JACHWV010000010.1"/>
</dbReference>
<name>A0A2T1NNP9_9FLAO</name>
<protein>
    <recommendedName>
        <fullName evidence="2">Secretion system C-terminal sorting domain-containing protein</fullName>
    </recommendedName>
</protein>
<feature type="domain" description="Secretion system C-terminal sorting" evidence="2">
    <location>
        <begin position="530"/>
        <end position="594"/>
    </location>
</feature>
<comment type="caution">
    <text evidence="3">The sequence shown here is derived from an EMBL/GenBank/DDBJ whole genome shotgun (WGS) entry which is preliminary data.</text>
</comment>
<evidence type="ECO:0000259" key="2">
    <source>
        <dbReference type="Pfam" id="PF18962"/>
    </source>
</evidence>
<proteinExistence type="predicted"/>